<dbReference type="EMBL" id="CCKJ01000002">
    <property type="protein sequence ID" value="CDT47635.1"/>
    <property type="molecule type" value="Genomic_DNA"/>
</dbReference>
<dbReference type="AlphaFoldDB" id="A0AA86X8Q9"/>
<evidence type="ECO:0000313" key="1">
    <source>
        <dbReference type="EMBL" id="CDT47635.1"/>
    </source>
</evidence>
<gene>
    <name evidence="1" type="ORF">VCR31J2_100027</name>
</gene>
<proteinExistence type="predicted"/>
<sequence>MIKIKINGRRIAGKRAHYGDINHIVNANFVNKGDLKSVIAVIIL</sequence>
<evidence type="ECO:0000313" key="2">
    <source>
        <dbReference type="Proteomes" id="UP000041625"/>
    </source>
</evidence>
<name>A0AA86X8Q9_9VIBR</name>
<protein>
    <submittedName>
        <fullName evidence="1">Uncharacterized protein</fullName>
    </submittedName>
</protein>
<keyword evidence="2" id="KW-1185">Reference proteome</keyword>
<dbReference type="Proteomes" id="UP000041625">
    <property type="component" value="Unassembled WGS sequence"/>
</dbReference>
<accession>A0AA86X8Q9</accession>
<reference evidence="1 2" key="1">
    <citation type="submission" date="2014-06" db="EMBL/GenBank/DDBJ databases">
        <authorList>
            <person name="Le Roux F."/>
        </authorList>
    </citation>
    <scope>NUCLEOTIDE SEQUENCE [LARGE SCALE GENOMIC DNA]</scope>
    <source>
        <strain evidence="1 2">J2-31</strain>
    </source>
</reference>
<organism evidence="1 2">
    <name type="scientific">Vibrio coralliirubri</name>
    <dbReference type="NCBI Taxonomy" id="1516159"/>
    <lineage>
        <taxon>Bacteria</taxon>
        <taxon>Pseudomonadati</taxon>
        <taxon>Pseudomonadota</taxon>
        <taxon>Gammaproteobacteria</taxon>
        <taxon>Vibrionales</taxon>
        <taxon>Vibrionaceae</taxon>
        <taxon>Vibrio</taxon>
    </lineage>
</organism>
<comment type="caution">
    <text evidence="1">The sequence shown here is derived from an EMBL/GenBank/DDBJ whole genome shotgun (WGS) entry which is preliminary data.</text>
</comment>